<dbReference type="PANTHER" id="PTHR34136">
    <property type="match status" value="1"/>
</dbReference>
<sequence length="322" mass="34436">MPGVPPPVPAVRPSSGRDPSYPAVDCLGVKVARLEWPDLLEWFLRRLDAPAPVRCGTLVLANAHTLNVASASPAARASIRAATLVLNDGVGLDVYARLRTGAPFPYNFAGTDLVPRLLGECARRGLPLRVFLYGARPGRAEEAARRIERDYAPVTVVGVLDGHETTGDEARRAIDAARPDLLLVGLGNPRQEAWMAANAPALRARVAIGVGALFDFMSGSVARAPRAVRAMRLEWLFRLALEPRRLFRRYAIGVPLFLWRTLTYRPGLATSEPATSRPTQSRLPAGRPRIGAPNDSGFGSVLARTAGDANDSGSGVRVGSAG</sequence>
<dbReference type="PANTHER" id="PTHR34136:SF1">
    <property type="entry name" value="UDP-N-ACETYL-D-MANNOSAMINURONIC ACID TRANSFERASE"/>
    <property type="match status" value="1"/>
</dbReference>
<evidence type="ECO:0000256" key="1">
    <source>
        <dbReference type="ARBA" id="ARBA00022676"/>
    </source>
</evidence>
<proteinExistence type="predicted"/>
<feature type="region of interest" description="Disordered" evidence="3">
    <location>
        <begin position="269"/>
        <end position="322"/>
    </location>
</feature>
<dbReference type="STRING" id="290397.Adeh_0222"/>
<dbReference type="CAZy" id="GT26">
    <property type="family name" value="Glycosyltransferase Family 26"/>
</dbReference>
<accession>Q2IMG6</accession>
<dbReference type="eggNOG" id="COG1922">
    <property type="taxonomic scope" value="Bacteria"/>
</dbReference>
<organism evidence="4 5">
    <name type="scientific">Anaeromyxobacter dehalogenans (strain 2CP-C)</name>
    <dbReference type="NCBI Taxonomy" id="290397"/>
    <lineage>
        <taxon>Bacteria</taxon>
        <taxon>Pseudomonadati</taxon>
        <taxon>Myxococcota</taxon>
        <taxon>Myxococcia</taxon>
        <taxon>Myxococcales</taxon>
        <taxon>Cystobacterineae</taxon>
        <taxon>Anaeromyxobacteraceae</taxon>
        <taxon>Anaeromyxobacter</taxon>
    </lineage>
</organism>
<keyword evidence="2 4" id="KW-0808">Transferase</keyword>
<evidence type="ECO:0000256" key="2">
    <source>
        <dbReference type="ARBA" id="ARBA00022679"/>
    </source>
</evidence>
<feature type="compositionally biased region" description="Polar residues" evidence="3">
    <location>
        <begin position="272"/>
        <end position="282"/>
    </location>
</feature>
<reference evidence="4 5" key="1">
    <citation type="submission" date="2006-01" db="EMBL/GenBank/DDBJ databases">
        <title>Complete sequence of Anaeromyxobacter dehalogenans 2CP-C.</title>
        <authorList>
            <consortium name="US DOE Joint Genome Institute"/>
            <person name="Copeland A."/>
            <person name="Lucas S."/>
            <person name="Lapidus A."/>
            <person name="Barry K."/>
            <person name="Detter J.C."/>
            <person name="Glavina T."/>
            <person name="Hammon N."/>
            <person name="Israni S."/>
            <person name="Pitluck S."/>
            <person name="Brettin T."/>
            <person name="Bruce D."/>
            <person name="Han C."/>
            <person name="Tapia R."/>
            <person name="Gilna P."/>
            <person name="Kiss H."/>
            <person name="Schmutz J."/>
            <person name="Larimer F."/>
            <person name="Land M."/>
            <person name="Kyrpides N."/>
            <person name="Anderson I."/>
            <person name="Sanford R.A."/>
            <person name="Ritalahti K.M."/>
            <person name="Thomas H.S."/>
            <person name="Kirby J.R."/>
            <person name="Zhulin I.B."/>
            <person name="Loeffler F.E."/>
            <person name="Richardson P."/>
        </authorList>
    </citation>
    <scope>NUCLEOTIDE SEQUENCE [LARGE SCALE GENOMIC DNA]</scope>
    <source>
        <strain evidence="4 5">2CP-C</strain>
    </source>
</reference>
<gene>
    <name evidence="4" type="ordered locus">Adeh_0222</name>
</gene>
<dbReference type="HOGENOM" id="CLU_063203_1_0_7"/>
<dbReference type="KEGG" id="ade:Adeh_0222"/>
<dbReference type="InterPro" id="IPR004629">
    <property type="entry name" value="WecG_TagA_CpsF"/>
</dbReference>
<dbReference type="GO" id="GO:0016758">
    <property type="term" value="F:hexosyltransferase activity"/>
    <property type="evidence" value="ECO:0007669"/>
    <property type="project" value="TreeGrafter"/>
</dbReference>
<protein>
    <submittedName>
        <fullName evidence="4">Glycosyl transferase, WecB/TagA/CpsF family</fullName>
    </submittedName>
</protein>
<dbReference type="EMBL" id="CP000251">
    <property type="protein sequence ID" value="ABC79999.1"/>
    <property type="molecule type" value="Genomic_DNA"/>
</dbReference>
<dbReference type="Pfam" id="PF03808">
    <property type="entry name" value="Glyco_tran_WecG"/>
    <property type="match status" value="1"/>
</dbReference>
<evidence type="ECO:0000313" key="4">
    <source>
        <dbReference type="EMBL" id="ABC79999.1"/>
    </source>
</evidence>
<dbReference type="AlphaFoldDB" id="Q2IMG6"/>
<name>Q2IMG6_ANADE</name>
<evidence type="ECO:0000313" key="5">
    <source>
        <dbReference type="Proteomes" id="UP000001935"/>
    </source>
</evidence>
<dbReference type="Proteomes" id="UP000001935">
    <property type="component" value="Chromosome"/>
</dbReference>
<keyword evidence="1" id="KW-0328">Glycosyltransferase</keyword>
<dbReference type="NCBIfam" id="TIGR00696">
    <property type="entry name" value="wecG_tagA_cpsF"/>
    <property type="match status" value="1"/>
</dbReference>
<dbReference type="CDD" id="cd06533">
    <property type="entry name" value="Glyco_transf_WecG_TagA"/>
    <property type="match status" value="1"/>
</dbReference>
<evidence type="ECO:0000256" key="3">
    <source>
        <dbReference type="SAM" id="MobiDB-lite"/>
    </source>
</evidence>